<gene>
    <name evidence="3" type="primary">109538919</name>
    <name evidence="2" type="ORF">YQE_07380</name>
</gene>
<dbReference type="AlphaFoldDB" id="N6U353"/>
<feature type="compositionally biased region" description="Basic and acidic residues" evidence="1">
    <location>
        <begin position="59"/>
        <end position="76"/>
    </location>
</feature>
<accession>N6U353</accession>
<evidence type="ECO:0000256" key="1">
    <source>
        <dbReference type="SAM" id="MobiDB-lite"/>
    </source>
</evidence>
<reference evidence="3" key="2">
    <citation type="submission" date="2024-08" db="UniProtKB">
        <authorList>
            <consortium name="EnsemblMetazoa"/>
        </authorList>
    </citation>
    <scope>IDENTIFICATION</scope>
</reference>
<proteinExistence type="predicted"/>
<keyword evidence="4" id="KW-1185">Reference proteome</keyword>
<protein>
    <submittedName>
        <fullName evidence="2 3">Uncharacterized protein</fullName>
    </submittedName>
</protein>
<dbReference type="EMBL" id="KB740993">
    <property type="protein sequence ID" value="ENN76000.1"/>
    <property type="molecule type" value="Genomic_DNA"/>
</dbReference>
<feature type="compositionally biased region" description="Low complexity" evidence="1">
    <location>
        <begin position="29"/>
        <end position="39"/>
    </location>
</feature>
<feature type="region of interest" description="Disordered" evidence="1">
    <location>
        <begin position="90"/>
        <end position="160"/>
    </location>
</feature>
<dbReference type="EnsemblMetazoa" id="XM_019906360.1">
    <property type="protein sequence ID" value="XP_019761919.1"/>
    <property type="gene ID" value="LOC109538919"/>
</dbReference>
<evidence type="ECO:0000313" key="3">
    <source>
        <dbReference type="EnsemblMetazoa" id="XP_019761919.1"/>
    </source>
</evidence>
<organism evidence="2">
    <name type="scientific">Dendroctonus ponderosae</name>
    <name type="common">Mountain pine beetle</name>
    <dbReference type="NCBI Taxonomy" id="77166"/>
    <lineage>
        <taxon>Eukaryota</taxon>
        <taxon>Metazoa</taxon>
        <taxon>Ecdysozoa</taxon>
        <taxon>Arthropoda</taxon>
        <taxon>Hexapoda</taxon>
        <taxon>Insecta</taxon>
        <taxon>Pterygota</taxon>
        <taxon>Neoptera</taxon>
        <taxon>Endopterygota</taxon>
        <taxon>Coleoptera</taxon>
        <taxon>Polyphaga</taxon>
        <taxon>Cucujiformia</taxon>
        <taxon>Curculionidae</taxon>
        <taxon>Scolytinae</taxon>
        <taxon>Dendroctonus</taxon>
    </lineage>
</organism>
<reference evidence="2 4" key="1">
    <citation type="journal article" date="2013" name="Genome Biol.">
        <title>Draft genome of the mountain pine beetle, Dendroctonus ponderosae Hopkins, a major forest pest.</title>
        <authorList>
            <person name="Keeling C.I."/>
            <person name="Yuen M.M."/>
            <person name="Liao N.Y."/>
            <person name="Docking T.R."/>
            <person name="Chan S.K."/>
            <person name="Taylor G.A."/>
            <person name="Palmquist D.L."/>
            <person name="Jackman S.D."/>
            <person name="Nguyen A."/>
            <person name="Li M."/>
            <person name="Henderson H."/>
            <person name="Janes J.K."/>
            <person name="Zhao Y."/>
            <person name="Pandoh P."/>
            <person name="Moore R."/>
            <person name="Sperling F.A."/>
            <person name="Huber D.P."/>
            <person name="Birol I."/>
            <person name="Jones S.J."/>
            <person name="Bohlmann J."/>
        </authorList>
    </citation>
    <scope>NUCLEOTIDE SEQUENCE</scope>
</reference>
<feature type="non-terminal residue" evidence="2">
    <location>
        <position position="1"/>
    </location>
</feature>
<sequence length="238" mass="26388">MSCRAGCSAGAAANRSQMMYARPPPQQRPGPHQQPAGHPYNAPAVRQAPSQPSGHHEHHHNEEHMPGRDDLAKHVMEDFGDAAVWNESSAVSLQDFESSGAEEDGSCPPCDEPKPPPSRPAPRATSRRPKHSQNAQELGACAPCEEGENQMNRQPSGRMDSSFDVTSMVNAPSNISVFDAEELNITTAPRNADWDIPRNRIWQTLSSSLDETELQEEDEYLEYVTSIQTVRREFFEKD</sequence>
<dbReference type="Proteomes" id="UP000019118">
    <property type="component" value="Unassembled WGS sequence"/>
</dbReference>
<name>N6U353_DENPD</name>
<dbReference type="OrthoDB" id="10639804at2759"/>
<evidence type="ECO:0000313" key="2">
    <source>
        <dbReference type="EMBL" id="ENN76000.1"/>
    </source>
</evidence>
<feature type="compositionally biased region" description="Low complexity" evidence="1">
    <location>
        <begin position="1"/>
        <end position="15"/>
    </location>
</feature>
<evidence type="ECO:0000313" key="4">
    <source>
        <dbReference type="Proteomes" id="UP000019118"/>
    </source>
</evidence>
<feature type="region of interest" description="Disordered" evidence="1">
    <location>
        <begin position="1"/>
        <end position="76"/>
    </location>
</feature>
<dbReference type="HOGENOM" id="CLU_1166901_0_0_1"/>